<dbReference type="InterPro" id="IPR050656">
    <property type="entry name" value="PINX1"/>
</dbReference>
<evidence type="ECO:0000259" key="2">
    <source>
        <dbReference type="PROSITE" id="PS50174"/>
    </source>
</evidence>
<dbReference type="SMART" id="SM00443">
    <property type="entry name" value="G_patch"/>
    <property type="match status" value="1"/>
</dbReference>
<accession>A0ABP0H996</accession>
<reference evidence="3 4" key="1">
    <citation type="submission" date="2024-02" db="EMBL/GenBank/DDBJ databases">
        <authorList>
            <person name="Chen Y."/>
            <person name="Shah S."/>
            <person name="Dougan E. K."/>
            <person name="Thang M."/>
            <person name="Chan C."/>
        </authorList>
    </citation>
    <scope>NUCLEOTIDE SEQUENCE [LARGE SCALE GENOMIC DNA]</scope>
</reference>
<feature type="compositionally biased region" description="Polar residues" evidence="1">
    <location>
        <begin position="124"/>
        <end position="134"/>
    </location>
</feature>
<feature type="domain" description="G-patch" evidence="2">
    <location>
        <begin position="287"/>
        <end position="333"/>
    </location>
</feature>
<feature type="region of interest" description="Disordered" evidence="1">
    <location>
        <begin position="106"/>
        <end position="135"/>
    </location>
</feature>
<dbReference type="InterPro" id="IPR000467">
    <property type="entry name" value="G_patch_dom"/>
</dbReference>
<feature type="region of interest" description="Disordered" evidence="1">
    <location>
        <begin position="62"/>
        <end position="91"/>
    </location>
</feature>
<keyword evidence="4" id="KW-1185">Reference proteome</keyword>
<dbReference type="Proteomes" id="UP001642484">
    <property type="component" value="Unassembled WGS sequence"/>
</dbReference>
<proteinExistence type="predicted"/>
<dbReference type="Pfam" id="PF01585">
    <property type="entry name" value="G-patch"/>
    <property type="match status" value="1"/>
</dbReference>
<organism evidence="3 4">
    <name type="scientific">Durusdinium trenchii</name>
    <dbReference type="NCBI Taxonomy" id="1381693"/>
    <lineage>
        <taxon>Eukaryota</taxon>
        <taxon>Sar</taxon>
        <taxon>Alveolata</taxon>
        <taxon>Dinophyceae</taxon>
        <taxon>Suessiales</taxon>
        <taxon>Symbiodiniaceae</taxon>
        <taxon>Durusdinium</taxon>
    </lineage>
</organism>
<dbReference type="EMBL" id="CAXAMN010000092">
    <property type="protein sequence ID" value="CAK8986273.1"/>
    <property type="molecule type" value="Genomic_DNA"/>
</dbReference>
<feature type="compositionally biased region" description="Basic and acidic residues" evidence="1">
    <location>
        <begin position="106"/>
        <end position="120"/>
    </location>
</feature>
<name>A0ABP0H996_9DINO</name>
<feature type="region of interest" description="Disordered" evidence="1">
    <location>
        <begin position="357"/>
        <end position="406"/>
    </location>
</feature>
<evidence type="ECO:0000313" key="3">
    <source>
        <dbReference type="EMBL" id="CAK8986273.1"/>
    </source>
</evidence>
<comment type="caution">
    <text evidence="3">The sequence shown here is derived from an EMBL/GenBank/DDBJ whole genome shotgun (WGS) entry which is preliminary data.</text>
</comment>
<sequence>MLLSCDVPDEEIDRLRRELRRRRSEELALMMKIRTSGEKIALLKREVQTFDVQVKELRAQLAGAEGNAQASAETKEKYEQSESEDPEDHDLRSRIQALKSRIESLKAADEEATEAKEATPERFLQSTGSESESISYCRPKSTCSELMEKEEQLRQREQAAKARTLGPSRAYVRFLGVFVTSSVSGRVILLGPTESGICTPSAAARAAGDVKYPFAGGDAGRWYCRQRFLALAGSRSALAVKRRPASGGVRRLSLQGVPEESRLTSMASKYRQRLAQSSGVSSSRAFESDIGKKILMKYGWREGQGLGRLKNGRTECVQGERREEKKGLGVEKRKSEEQWDNWWADCFNSVAKSISVKAESRAESSDSDSEAPEKGSEGGRITAVKKAGAMKGKLRRVLRQESSPAL</sequence>
<dbReference type="PANTHER" id="PTHR23149">
    <property type="entry name" value="G PATCH DOMAIN CONTAINING PROTEIN"/>
    <property type="match status" value="1"/>
</dbReference>
<evidence type="ECO:0000256" key="1">
    <source>
        <dbReference type="SAM" id="MobiDB-lite"/>
    </source>
</evidence>
<dbReference type="PROSITE" id="PS50174">
    <property type="entry name" value="G_PATCH"/>
    <property type="match status" value="1"/>
</dbReference>
<evidence type="ECO:0000313" key="4">
    <source>
        <dbReference type="Proteomes" id="UP001642484"/>
    </source>
</evidence>
<protein>
    <recommendedName>
        <fullName evidence="2">G-patch domain-containing protein</fullName>
    </recommendedName>
</protein>
<gene>
    <name evidence="3" type="ORF">CCMP2556_LOCUS447</name>
</gene>